<feature type="domain" description="L,D-TPase catalytic" evidence="9">
    <location>
        <begin position="237"/>
        <end position="358"/>
    </location>
</feature>
<feature type="active site" description="Nucleophile" evidence="7">
    <location>
        <position position="334"/>
    </location>
</feature>
<comment type="caution">
    <text evidence="10">The sequence shown here is derived from an EMBL/GenBank/DDBJ whole genome shotgun (WGS) entry which is preliminary data.</text>
</comment>
<keyword evidence="6 7" id="KW-0961">Cell wall biogenesis/degradation</keyword>
<comment type="pathway">
    <text evidence="1 7">Cell wall biogenesis; peptidoglycan biosynthesis.</text>
</comment>
<dbReference type="Proteomes" id="UP001501747">
    <property type="component" value="Unassembled WGS sequence"/>
</dbReference>
<evidence type="ECO:0000259" key="9">
    <source>
        <dbReference type="PROSITE" id="PS52029"/>
    </source>
</evidence>
<accession>A0ABP7RSU7</accession>
<protein>
    <submittedName>
        <fullName evidence="10">Ig-like domain-containing protein</fullName>
    </submittedName>
</protein>
<dbReference type="InterPro" id="IPR005490">
    <property type="entry name" value="LD_TPept_cat_dom"/>
</dbReference>
<gene>
    <name evidence="10" type="ORF">GCM10022247_22970</name>
</gene>
<evidence type="ECO:0000313" key="10">
    <source>
        <dbReference type="EMBL" id="GAA4001681.1"/>
    </source>
</evidence>
<dbReference type="Gene3D" id="2.60.40.3710">
    <property type="match status" value="1"/>
</dbReference>
<keyword evidence="2" id="KW-0808">Transferase</keyword>
<dbReference type="PROSITE" id="PS51257">
    <property type="entry name" value="PROKAR_LIPOPROTEIN"/>
    <property type="match status" value="1"/>
</dbReference>
<organism evidence="10 11">
    <name type="scientific">Allokutzneria multivorans</name>
    <dbReference type="NCBI Taxonomy" id="1142134"/>
    <lineage>
        <taxon>Bacteria</taxon>
        <taxon>Bacillati</taxon>
        <taxon>Actinomycetota</taxon>
        <taxon>Actinomycetes</taxon>
        <taxon>Pseudonocardiales</taxon>
        <taxon>Pseudonocardiaceae</taxon>
        <taxon>Allokutzneria</taxon>
    </lineage>
</organism>
<evidence type="ECO:0000256" key="4">
    <source>
        <dbReference type="ARBA" id="ARBA00022984"/>
    </source>
</evidence>
<dbReference type="InterPro" id="IPR041280">
    <property type="entry name" value="Big_10"/>
</dbReference>
<dbReference type="PROSITE" id="PS52029">
    <property type="entry name" value="LD_TPASE"/>
    <property type="match status" value="1"/>
</dbReference>
<dbReference type="SUPFAM" id="SSF141523">
    <property type="entry name" value="L,D-transpeptidase catalytic domain-like"/>
    <property type="match status" value="1"/>
</dbReference>
<feature type="active site" description="Proton donor/acceptor" evidence="7">
    <location>
        <position position="316"/>
    </location>
</feature>
<evidence type="ECO:0000256" key="8">
    <source>
        <dbReference type="SAM" id="SignalP"/>
    </source>
</evidence>
<evidence type="ECO:0000256" key="3">
    <source>
        <dbReference type="ARBA" id="ARBA00022960"/>
    </source>
</evidence>
<keyword evidence="11" id="KW-1185">Reference proteome</keyword>
<evidence type="ECO:0000256" key="7">
    <source>
        <dbReference type="PROSITE-ProRule" id="PRU01373"/>
    </source>
</evidence>
<dbReference type="InterPro" id="IPR050979">
    <property type="entry name" value="LD-transpeptidase"/>
</dbReference>
<evidence type="ECO:0000313" key="11">
    <source>
        <dbReference type="Proteomes" id="UP001501747"/>
    </source>
</evidence>
<evidence type="ECO:0000256" key="5">
    <source>
        <dbReference type="ARBA" id="ARBA00023315"/>
    </source>
</evidence>
<keyword evidence="4 7" id="KW-0573">Peptidoglycan synthesis</keyword>
<dbReference type="Gene3D" id="2.60.40.3780">
    <property type="match status" value="1"/>
</dbReference>
<evidence type="ECO:0000256" key="1">
    <source>
        <dbReference type="ARBA" id="ARBA00004752"/>
    </source>
</evidence>
<sequence>MDVGKRGTRGVVGLTSMALAAVLSLVACSGEGAAPAVEAPPVAKIAMDPVDGAKDISPTAPVKVTVAQGTLTEVTLANTDGKAVKGELAPDKLSWTSTEKLAFEKSYTWTGKATGTDNKPVEVKGGFSTLKAGKLIRATVNPTDNAVVGIAMPIKVEFDAKIKDKAAAEKALVVETTPKVEGAWAWLNDREVHFRPEKYWPANTKIKVHANLYAVPYGDGNFGRADVSTQFSIGRAQIVKAHTPSHKLVVQRDGQTVATYPASYGKDGNKDLNTPNGTYIVMQKNNVEKMDNPKYGYTNVMKKWAVRISNHGEFIHENNDNAANIGRANTSHGCANLLEADAKRFFDSALIGDPVEVTGSATAIAPQYDVYDWQLTWNQWLSKSALR</sequence>
<name>A0ABP7RSU7_9PSEU</name>
<keyword evidence="8" id="KW-0732">Signal</keyword>
<dbReference type="RefSeq" id="WP_344873608.1">
    <property type="nucleotide sequence ID" value="NZ_BAABAL010000006.1"/>
</dbReference>
<dbReference type="PANTHER" id="PTHR30582">
    <property type="entry name" value="L,D-TRANSPEPTIDASE"/>
    <property type="match status" value="1"/>
</dbReference>
<dbReference type="Pfam" id="PF17964">
    <property type="entry name" value="Big_10"/>
    <property type="match status" value="1"/>
</dbReference>
<keyword evidence="5" id="KW-0012">Acyltransferase</keyword>
<dbReference type="Gene3D" id="2.40.440.10">
    <property type="entry name" value="L,D-transpeptidase catalytic domain-like"/>
    <property type="match status" value="1"/>
</dbReference>
<evidence type="ECO:0000256" key="6">
    <source>
        <dbReference type="ARBA" id="ARBA00023316"/>
    </source>
</evidence>
<dbReference type="CDD" id="cd13432">
    <property type="entry name" value="LDT_IgD_like_2"/>
    <property type="match status" value="1"/>
</dbReference>
<dbReference type="PANTHER" id="PTHR30582:SF2">
    <property type="entry name" value="L,D-TRANSPEPTIDASE YCIB-RELATED"/>
    <property type="match status" value="1"/>
</dbReference>
<keyword evidence="3 7" id="KW-0133">Cell shape</keyword>
<reference evidence="11" key="1">
    <citation type="journal article" date="2019" name="Int. J. Syst. Evol. Microbiol.">
        <title>The Global Catalogue of Microorganisms (GCM) 10K type strain sequencing project: providing services to taxonomists for standard genome sequencing and annotation.</title>
        <authorList>
            <consortium name="The Broad Institute Genomics Platform"/>
            <consortium name="The Broad Institute Genome Sequencing Center for Infectious Disease"/>
            <person name="Wu L."/>
            <person name="Ma J."/>
        </authorList>
    </citation>
    <scope>NUCLEOTIDE SEQUENCE [LARGE SCALE GENOMIC DNA]</scope>
    <source>
        <strain evidence="11">JCM 17342</strain>
    </source>
</reference>
<dbReference type="CDD" id="cd16913">
    <property type="entry name" value="YkuD_like"/>
    <property type="match status" value="1"/>
</dbReference>
<evidence type="ECO:0000256" key="2">
    <source>
        <dbReference type="ARBA" id="ARBA00022679"/>
    </source>
</evidence>
<feature type="chain" id="PRO_5045203226" evidence="8">
    <location>
        <begin position="21"/>
        <end position="387"/>
    </location>
</feature>
<dbReference type="EMBL" id="BAABAL010000006">
    <property type="protein sequence ID" value="GAA4001681.1"/>
    <property type="molecule type" value="Genomic_DNA"/>
</dbReference>
<dbReference type="InterPro" id="IPR038063">
    <property type="entry name" value="Transpep_catalytic_dom"/>
</dbReference>
<feature type="signal peptide" evidence="8">
    <location>
        <begin position="1"/>
        <end position="20"/>
    </location>
</feature>
<proteinExistence type="predicted"/>
<dbReference type="Pfam" id="PF03734">
    <property type="entry name" value="YkuD"/>
    <property type="match status" value="1"/>
</dbReference>